<dbReference type="SUPFAM" id="SSF55347">
    <property type="entry name" value="Glyceraldehyde-3-phosphate dehydrogenase-like, C-terminal domain"/>
    <property type="match status" value="1"/>
</dbReference>
<proteinExistence type="predicted"/>
<dbReference type="InterPro" id="IPR000683">
    <property type="entry name" value="Gfo/Idh/MocA-like_OxRdtase_N"/>
</dbReference>
<evidence type="ECO:0000259" key="1">
    <source>
        <dbReference type="Pfam" id="PF01408"/>
    </source>
</evidence>
<keyword evidence="4" id="KW-1185">Reference proteome</keyword>
<name>A0A6I4VSW9_9BACL</name>
<dbReference type="InterPro" id="IPR055170">
    <property type="entry name" value="GFO_IDH_MocA-like_dom"/>
</dbReference>
<feature type="domain" description="GFO/IDH/MocA-like oxidoreductase" evidence="2">
    <location>
        <begin position="134"/>
        <end position="257"/>
    </location>
</feature>
<dbReference type="Gene3D" id="3.40.50.720">
    <property type="entry name" value="NAD(P)-binding Rossmann-like Domain"/>
    <property type="match status" value="1"/>
</dbReference>
<dbReference type="SUPFAM" id="SSF51735">
    <property type="entry name" value="NAD(P)-binding Rossmann-fold domains"/>
    <property type="match status" value="1"/>
</dbReference>
<dbReference type="Gene3D" id="3.30.360.10">
    <property type="entry name" value="Dihydrodipicolinate Reductase, domain 2"/>
    <property type="match status" value="1"/>
</dbReference>
<dbReference type="GO" id="GO:0000166">
    <property type="term" value="F:nucleotide binding"/>
    <property type="evidence" value="ECO:0007669"/>
    <property type="project" value="InterPro"/>
</dbReference>
<dbReference type="EMBL" id="WUUL01000009">
    <property type="protein sequence ID" value="MXQ54829.1"/>
    <property type="molecule type" value="Genomic_DNA"/>
</dbReference>
<dbReference type="RefSeq" id="WP_160802173.1">
    <property type="nucleotide sequence ID" value="NZ_WUUL01000009.1"/>
</dbReference>
<evidence type="ECO:0000259" key="2">
    <source>
        <dbReference type="Pfam" id="PF22725"/>
    </source>
</evidence>
<dbReference type="Pfam" id="PF01408">
    <property type="entry name" value="GFO_IDH_MocA"/>
    <property type="match status" value="1"/>
</dbReference>
<comment type="caution">
    <text evidence="3">The sequence shown here is derived from an EMBL/GenBank/DDBJ whole genome shotgun (WGS) entry which is preliminary data.</text>
</comment>
<gene>
    <name evidence="3" type="ORF">GSM42_14115</name>
</gene>
<dbReference type="Pfam" id="PF22725">
    <property type="entry name" value="GFO_IDH_MocA_C3"/>
    <property type="match status" value="1"/>
</dbReference>
<accession>A0A6I4VSW9</accession>
<evidence type="ECO:0000313" key="3">
    <source>
        <dbReference type="EMBL" id="MXQ54829.1"/>
    </source>
</evidence>
<dbReference type="Proteomes" id="UP000430692">
    <property type="component" value="Unassembled WGS sequence"/>
</dbReference>
<protein>
    <submittedName>
        <fullName evidence="3">Gfo/Idh/MocA family oxidoreductase</fullName>
    </submittedName>
</protein>
<feature type="domain" description="Gfo/Idh/MocA-like oxidoreductase N-terminal" evidence="1">
    <location>
        <begin position="4"/>
        <end position="123"/>
    </location>
</feature>
<dbReference type="PANTHER" id="PTHR43377:SF1">
    <property type="entry name" value="BILIVERDIN REDUCTASE A"/>
    <property type="match status" value="1"/>
</dbReference>
<organism evidence="3 4">
    <name type="scientific">Shimazuella alba</name>
    <dbReference type="NCBI Taxonomy" id="2690964"/>
    <lineage>
        <taxon>Bacteria</taxon>
        <taxon>Bacillati</taxon>
        <taxon>Bacillota</taxon>
        <taxon>Bacilli</taxon>
        <taxon>Bacillales</taxon>
        <taxon>Thermoactinomycetaceae</taxon>
        <taxon>Shimazuella</taxon>
    </lineage>
</organism>
<reference evidence="3 4" key="1">
    <citation type="submission" date="2019-12" db="EMBL/GenBank/DDBJ databases">
        <title>Whole-genome analyses of novel actinobacteria.</title>
        <authorList>
            <person name="Sahin N."/>
            <person name="Saygin H."/>
        </authorList>
    </citation>
    <scope>NUCLEOTIDE SEQUENCE [LARGE SCALE GENOMIC DNA]</scope>
    <source>
        <strain evidence="3 4">KC615</strain>
    </source>
</reference>
<dbReference type="InterPro" id="IPR036291">
    <property type="entry name" value="NAD(P)-bd_dom_sf"/>
</dbReference>
<sequence length="340" mass="37155">MEPLRIGIIGCGSIAKHRHIPEYAQNPNVKLVAFSDDVLERAQEFSTLYGGSAYNSFEALLANEQLDAVSVCTPNAFHAPISIAAMKHGLHVLCEKPMSITLEEAEEMIQTAAENNVQLMIGYNQRYFSPHVIAKEIIESGKLGKVLTFRTTFAHGGPEQWSVEKENSWFFSKKKAFIGSLGDLGVHKIDLITWLLDEKIEEVSALIATLQKPGDVDDNAAIVAKTSSGAVGTITTSWTLVPGEDNSTVIHFENGTMKLITDSEYPLIVEYRDSSVEKHTVDAVSTNEVQLNSGVIDAFVEALINNQPVPITGQDGLNSIKVVLAALQSSEERKTIPIVY</sequence>
<dbReference type="PANTHER" id="PTHR43377">
    <property type="entry name" value="BILIVERDIN REDUCTASE A"/>
    <property type="match status" value="1"/>
</dbReference>
<evidence type="ECO:0000313" key="4">
    <source>
        <dbReference type="Proteomes" id="UP000430692"/>
    </source>
</evidence>
<dbReference type="InterPro" id="IPR051450">
    <property type="entry name" value="Gfo/Idh/MocA_Oxidoreductases"/>
</dbReference>
<dbReference type="AlphaFoldDB" id="A0A6I4VSW9"/>